<comment type="similarity">
    <text evidence="1">Belongs to the MDFI family.</text>
</comment>
<dbReference type="EMBL" id="CM014082">
    <property type="protein sequence ID" value="TKS71046.1"/>
    <property type="molecule type" value="Genomic_DNA"/>
</dbReference>
<evidence type="ECO:0000313" key="3">
    <source>
        <dbReference type="EMBL" id="TKS71046.1"/>
    </source>
</evidence>
<dbReference type="InterPro" id="IPR026134">
    <property type="entry name" value="MDFI/MDFIC"/>
</dbReference>
<dbReference type="Proteomes" id="UP000298787">
    <property type="component" value="Chromosome 5"/>
</dbReference>
<feature type="compositionally biased region" description="Polar residues" evidence="2">
    <location>
        <begin position="63"/>
        <end position="89"/>
    </location>
</feature>
<feature type="region of interest" description="Disordered" evidence="2">
    <location>
        <begin position="1"/>
        <end position="94"/>
    </location>
</feature>
<sequence length="251" mass="26738">MDAMLNSTDVNEKMDDGNDNEPKSHDSLNAASKSPIVPAAGQTGSLAEVTSCSEQISTEDTEVSSTDISMSVLPNKTMESSGPTNTHNNPKGGMTRTVSIYSPCSVEKEQPKPLHALLPSSVEACTVYEASQSITSVSRSQESLKTPRISTETDGADLCAAILLACLFCHPLDCLLATMRGCNECVWSLCSSLCGCEPATVQPLLNITPHCDLCGCLGVRCFLCDCPVCDICLQATECLDLAMEISQMLYH</sequence>
<evidence type="ECO:0000256" key="1">
    <source>
        <dbReference type="ARBA" id="ARBA00025778"/>
    </source>
</evidence>
<reference evidence="3 4" key="1">
    <citation type="submission" date="2019-01" db="EMBL/GenBank/DDBJ databases">
        <title>Genome Assembly of Collichthys lucidus.</title>
        <authorList>
            <person name="Cai M."/>
            <person name="Xiao S."/>
        </authorList>
    </citation>
    <scope>NUCLEOTIDE SEQUENCE [LARGE SCALE GENOMIC DNA]</scope>
    <source>
        <strain evidence="3">JT15FE1705JMU</strain>
        <tissue evidence="3">Muscle</tissue>
    </source>
</reference>
<keyword evidence="4" id="KW-1185">Reference proteome</keyword>
<gene>
    <name evidence="3" type="ORF">D9C73_005504</name>
</gene>
<name>A0A4U5U9H1_COLLU</name>
<evidence type="ECO:0000256" key="2">
    <source>
        <dbReference type="SAM" id="MobiDB-lite"/>
    </source>
</evidence>
<protein>
    <recommendedName>
        <fullName evidence="5">MyoD family inhibitor domain-containing protein 2</fullName>
    </recommendedName>
</protein>
<evidence type="ECO:0000313" key="4">
    <source>
        <dbReference type="Proteomes" id="UP000298787"/>
    </source>
</evidence>
<feature type="compositionally biased region" description="Polar residues" evidence="2">
    <location>
        <begin position="42"/>
        <end position="56"/>
    </location>
</feature>
<accession>A0A4U5U9H1</accession>
<evidence type="ECO:0008006" key="5">
    <source>
        <dbReference type="Google" id="ProtNLM"/>
    </source>
</evidence>
<dbReference type="Pfam" id="PF15316">
    <property type="entry name" value="MDFI"/>
    <property type="match status" value="1"/>
</dbReference>
<dbReference type="AlphaFoldDB" id="A0A4U5U9H1"/>
<proteinExistence type="inferred from homology"/>
<feature type="compositionally biased region" description="Basic and acidic residues" evidence="2">
    <location>
        <begin position="10"/>
        <end position="26"/>
    </location>
</feature>
<organism evidence="3 4">
    <name type="scientific">Collichthys lucidus</name>
    <name type="common">Big head croaker</name>
    <name type="synonym">Sciaena lucida</name>
    <dbReference type="NCBI Taxonomy" id="240159"/>
    <lineage>
        <taxon>Eukaryota</taxon>
        <taxon>Metazoa</taxon>
        <taxon>Chordata</taxon>
        <taxon>Craniata</taxon>
        <taxon>Vertebrata</taxon>
        <taxon>Euteleostomi</taxon>
        <taxon>Actinopterygii</taxon>
        <taxon>Neopterygii</taxon>
        <taxon>Teleostei</taxon>
        <taxon>Neoteleostei</taxon>
        <taxon>Acanthomorphata</taxon>
        <taxon>Eupercaria</taxon>
        <taxon>Sciaenidae</taxon>
        <taxon>Collichthys</taxon>
    </lineage>
</organism>
<dbReference type="GO" id="GO:0010468">
    <property type="term" value="P:regulation of gene expression"/>
    <property type="evidence" value="ECO:0007669"/>
    <property type="project" value="UniProtKB-ARBA"/>
</dbReference>